<dbReference type="OrthoDB" id="407146at2759"/>
<evidence type="ECO:0008006" key="7">
    <source>
        <dbReference type="Google" id="ProtNLM"/>
    </source>
</evidence>
<sequence length="223" mass="24967">MIASDPTINLILYPSPIPVAYHPTISLIPELISTHQPDIILSMGVAEGRTYFAVEQTSKRRVYNVIPDIDNEVFTTEENNATWGDSPDILSTSLDLNAVVKTWQDNTQDVKWQFDINGERFSDSDSEDATVQVKGVSTMWDLGEMMPNGVQWSDAVGNYLCGFIYYTDMVEMGKTADGKERNAAFMHVPMLTTEEDLQTGVEVTVGLIEALVKTWREQHQVPT</sequence>
<keyword evidence="6" id="KW-1185">Reference proteome</keyword>
<keyword evidence="2" id="KW-0645">Protease</keyword>
<proteinExistence type="inferred from homology"/>
<dbReference type="PANTHER" id="PTHR23402">
    <property type="entry name" value="PROTEASE FAMILY C15 PYROGLUTAMYL-PEPTIDASE I-RELATED"/>
    <property type="match status" value="1"/>
</dbReference>
<evidence type="ECO:0000256" key="3">
    <source>
        <dbReference type="ARBA" id="ARBA00022801"/>
    </source>
</evidence>
<dbReference type="EMBL" id="ML977336">
    <property type="protein sequence ID" value="KAF2110877.1"/>
    <property type="molecule type" value="Genomic_DNA"/>
</dbReference>
<organism evidence="5 6">
    <name type="scientific">Lophiotrema nucula</name>
    <dbReference type="NCBI Taxonomy" id="690887"/>
    <lineage>
        <taxon>Eukaryota</taxon>
        <taxon>Fungi</taxon>
        <taxon>Dikarya</taxon>
        <taxon>Ascomycota</taxon>
        <taxon>Pezizomycotina</taxon>
        <taxon>Dothideomycetes</taxon>
        <taxon>Pleosporomycetidae</taxon>
        <taxon>Pleosporales</taxon>
        <taxon>Lophiotremataceae</taxon>
        <taxon>Lophiotrema</taxon>
    </lineage>
</organism>
<keyword evidence="4" id="KW-0788">Thiol protease</keyword>
<evidence type="ECO:0000256" key="1">
    <source>
        <dbReference type="ARBA" id="ARBA00006641"/>
    </source>
</evidence>
<dbReference type="SUPFAM" id="SSF53182">
    <property type="entry name" value="Pyrrolidone carboxyl peptidase (pyroglutamate aminopeptidase)"/>
    <property type="match status" value="1"/>
</dbReference>
<dbReference type="Gene3D" id="3.40.630.20">
    <property type="entry name" value="Peptidase C15, pyroglutamyl peptidase I-like"/>
    <property type="match status" value="1"/>
</dbReference>
<evidence type="ECO:0000313" key="5">
    <source>
        <dbReference type="EMBL" id="KAF2110877.1"/>
    </source>
</evidence>
<comment type="similarity">
    <text evidence="1">Belongs to the peptidase C15 family.</text>
</comment>
<gene>
    <name evidence="5" type="ORF">BDV96DRAFT_583090</name>
</gene>
<dbReference type="GO" id="GO:0006508">
    <property type="term" value="P:proteolysis"/>
    <property type="evidence" value="ECO:0007669"/>
    <property type="project" value="UniProtKB-KW"/>
</dbReference>
<accession>A0A6A5YWE8</accession>
<dbReference type="Proteomes" id="UP000799770">
    <property type="component" value="Unassembled WGS sequence"/>
</dbReference>
<dbReference type="GO" id="GO:0008234">
    <property type="term" value="F:cysteine-type peptidase activity"/>
    <property type="evidence" value="ECO:0007669"/>
    <property type="project" value="UniProtKB-KW"/>
</dbReference>
<keyword evidence="3" id="KW-0378">Hydrolase</keyword>
<evidence type="ECO:0000256" key="2">
    <source>
        <dbReference type="ARBA" id="ARBA00022670"/>
    </source>
</evidence>
<protein>
    <recommendedName>
        <fullName evidence="7">Peptidase C15, pyroglutamyl peptidase I-like protein</fullName>
    </recommendedName>
</protein>
<evidence type="ECO:0000256" key="4">
    <source>
        <dbReference type="ARBA" id="ARBA00022807"/>
    </source>
</evidence>
<dbReference type="PANTHER" id="PTHR23402:SF1">
    <property type="entry name" value="PYROGLUTAMYL-PEPTIDASE I"/>
    <property type="match status" value="1"/>
</dbReference>
<name>A0A6A5YWE8_9PLEO</name>
<dbReference type="AlphaFoldDB" id="A0A6A5YWE8"/>
<dbReference type="InterPro" id="IPR016125">
    <property type="entry name" value="Peptidase_C15-like"/>
</dbReference>
<evidence type="ECO:0000313" key="6">
    <source>
        <dbReference type="Proteomes" id="UP000799770"/>
    </source>
</evidence>
<reference evidence="5" key="1">
    <citation type="journal article" date="2020" name="Stud. Mycol.">
        <title>101 Dothideomycetes genomes: a test case for predicting lifestyles and emergence of pathogens.</title>
        <authorList>
            <person name="Haridas S."/>
            <person name="Albert R."/>
            <person name="Binder M."/>
            <person name="Bloem J."/>
            <person name="Labutti K."/>
            <person name="Salamov A."/>
            <person name="Andreopoulos B."/>
            <person name="Baker S."/>
            <person name="Barry K."/>
            <person name="Bills G."/>
            <person name="Bluhm B."/>
            <person name="Cannon C."/>
            <person name="Castanera R."/>
            <person name="Culley D."/>
            <person name="Daum C."/>
            <person name="Ezra D."/>
            <person name="Gonzalez J."/>
            <person name="Henrissat B."/>
            <person name="Kuo A."/>
            <person name="Liang C."/>
            <person name="Lipzen A."/>
            <person name="Lutzoni F."/>
            <person name="Magnuson J."/>
            <person name="Mondo S."/>
            <person name="Nolan M."/>
            <person name="Ohm R."/>
            <person name="Pangilinan J."/>
            <person name="Park H.-J."/>
            <person name="Ramirez L."/>
            <person name="Alfaro M."/>
            <person name="Sun H."/>
            <person name="Tritt A."/>
            <person name="Yoshinaga Y."/>
            <person name="Zwiers L.-H."/>
            <person name="Turgeon B."/>
            <person name="Goodwin S."/>
            <person name="Spatafora J."/>
            <person name="Crous P."/>
            <person name="Grigoriev I."/>
        </authorList>
    </citation>
    <scope>NUCLEOTIDE SEQUENCE</scope>
    <source>
        <strain evidence="5">CBS 627.86</strain>
    </source>
</reference>
<dbReference type="InterPro" id="IPR036440">
    <property type="entry name" value="Peptidase_C15-like_sf"/>
</dbReference>